<accession>A0A2M7H2W4</accession>
<evidence type="ECO:0000256" key="4">
    <source>
        <dbReference type="ARBA" id="ARBA00022989"/>
    </source>
</evidence>
<comment type="subcellular location">
    <subcellularLocation>
        <location evidence="1">Membrane</location>
        <topology evidence="1">Multi-pass membrane protein</topology>
    </subcellularLocation>
</comment>
<evidence type="ECO:0000256" key="3">
    <source>
        <dbReference type="ARBA" id="ARBA00022692"/>
    </source>
</evidence>
<keyword evidence="2" id="KW-0813">Transport</keyword>
<sequence>MFWILVFGIIISFFACWTIGANDAANAMGTSVGSKALTFKRAVIIGGIFEFLGAVLVGAKVTGTISNGIIDPAVLATNAGYAMLAMLAALLTTGLFLLLASKWGIPVSTTHAIVGSMAGVGIALGGLSVVHWNVLGKIAASWVVSPVVGGLIAFLIMRLIKSQIIYREDADYRMYL</sequence>
<feature type="transmembrane region" description="Helical" evidence="6">
    <location>
        <begin position="79"/>
        <end position="100"/>
    </location>
</feature>
<organism evidence="7 8">
    <name type="scientific">Candidatus Kerfeldbacteria bacterium CG15_BIG_FIL_POST_REV_8_21_14_020_45_12</name>
    <dbReference type="NCBI Taxonomy" id="2014247"/>
    <lineage>
        <taxon>Bacteria</taxon>
        <taxon>Candidatus Kerfeldiibacteriota</taxon>
    </lineage>
</organism>
<feature type="transmembrane region" description="Helical" evidence="6">
    <location>
        <begin position="37"/>
        <end position="59"/>
    </location>
</feature>
<keyword evidence="3 6" id="KW-0812">Transmembrane</keyword>
<dbReference type="GO" id="GO:0005315">
    <property type="term" value="F:phosphate transmembrane transporter activity"/>
    <property type="evidence" value="ECO:0007669"/>
    <property type="project" value="InterPro"/>
</dbReference>
<evidence type="ECO:0000256" key="5">
    <source>
        <dbReference type="ARBA" id="ARBA00023136"/>
    </source>
</evidence>
<evidence type="ECO:0000256" key="1">
    <source>
        <dbReference type="ARBA" id="ARBA00004141"/>
    </source>
</evidence>
<evidence type="ECO:0000256" key="6">
    <source>
        <dbReference type="SAM" id="Phobius"/>
    </source>
</evidence>
<evidence type="ECO:0008006" key="9">
    <source>
        <dbReference type="Google" id="ProtNLM"/>
    </source>
</evidence>
<feature type="transmembrane region" description="Helical" evidence="6">
    <location>
        <begin position="112"/>
        <end position="132"/>
    </location>
</feature>
<feature type="transmembrane region" description="Helical" evidence="6">
    <location>
        <begin position="6"/>
        <end position="25"/>
    </location>
</feature>
<dbReference type="GO" id="GO:0035435">
    <property type="term" value="P:phosphate ion transmembrane transport"/>
    <property type="evidence" value="ECO:0007669"/>
    <property type="project" value="TreeGrafter"/>
</dbReference>
<feature type="transmembrane region" description="Helical" evidence="6">
    <location>
        <begin position="138"/>
        <end position="157"/>
    </location>
</feature>
<dbReference type="EMBL" id="PFGC01000050">
    <property type="protein sequence ID" value="PIW36534.1"/>
    <property type="molecule type" value="Genomic_DNA"/>
</dbReference>
<dbReference type="GO" id="GO:0016020">
    <property type="term" value="C:membrane"/>
    <property type="evidence" value="ECO:0007669"/>
    <property type="project" value="UniProtKB-SubCell"/>
</dbReference>
<protein>
    <recommendedName>
        <fullName evidence="9">Inorganic phosphate transporter</fullName>
    </recommendedName>
</protein>
<keyword evidence="4 6" id="KW-1133">Transmembrane helix</keyword>
<dbReference type="PANTHER" id="PTHR11101:SF80">
    <property type="entry name" value="PHOSPHATE TRANSPORTER"/>
    <property type="match status" value="1"/>
</dbReference>
<dbReference type="AlphaFoldDB" id="A0A2M7H2W4"/>
<dbReference type="Pfam" id="PF01384">
    <property type="entry name" value="PHO4"/>
    <property type="match status" value="1"/>
</dbReference>
<dbReference type="PANTHER" id="PTHR11101">
    <property type="entry name" value="PHOSPHATE TRANSPORTER"/>
    <property type="match status" value="1"/>
</dbReference>
<name>A0A2M7H2W4_9BACT</name>
<keyword evidence="5 6" id="KW-0472">Membrane</keyword>
<gene>
    <name evidence="7" type="ORF">COW24_04980</name>
</gene>
<evidence type="ECO:0000313" key="8">
    <source>
        <dbReference type="Proteomes" id="UP000230292"/>
    </source>
</evidence>
<proteinExistence type="predicted"/>
<reference evidence="7 8" key="1">
    <citation type="submission" date="2017-09" db="EMBL/GenBank/DDBJ databases">
        <title>Depth-based differentiation of microbial function through sediment-hosted aquifers and enrichment of novel symbionts in the deep terrestrial subsurface.</title>
        <authorList>
            <person name="Probst A.J."/>
            <person name="Ladd B."/>
            <person name="Jarett J.K."/>
            <person name="Geller-Mcgrath D.E."/>
            <person name="Sieber C.M."/>
            <person name="Emerson J.B."/>
            <person name="Anantharaman K."/>
            <person name="Thomas B.C."/>
            <person name="Malmstrom R."/>
            <person name="Stieglmeier M."/>
            <person name="Klingl A."/>
            <person name="Woyke T."/>
            <person name="Ryan C.M."/>
            <person name="Banfield J.F."/>
        </authorList>
    </citation>
    <scope>NUCLEOTIDE SEQUENCE [LARGE SCALE GENOMIC DNA]</scope>
    <source>
        <strain evidence="7">CG15_BIG_FIL_POST_REV_8_21_14_020_45_12</strain>
    </source>
</reference>
<dbReference type="Proteomes" id="UP000230292">
    <property type="component" value="Unassembled WGS sequence"/>
</dbReference>
<evidence type="ECO:0000313" key="7">
    <source>
        <dbReference type="EMBL" id="PIW36534.1"/>
    </source>
</evidence>
<comment type="caution">
    <text evidence="7">The sequence shown here is derived from an EMBL/GenBank/DDBJ whole genome shotgun (WGS) entry which is preliminary data.</text>
</comment>
<evidence type="ECO:0000256" key="2">
    <source>
        <dbReference type="ARBA" id="ARBA00022448"/>
    </source>
</evidence>
<dbReference type="InterPro" id="IPR001204">
    <property type="entry name" value="Phos_transporter"/>
</dbReference>